<keyword evidence="2" id="KW-1185">Reference proteome</keyword>
<protein>
    <submittedName>
        <fullName evidence="1">Uncharacterized protein</fullName>
    </submittedName>
</protein>
<name>A0ABN1IHI8_9FLAO</name>
<dbReference type="RefSeq" id="WP_299900145.1">
    <property type="nucleotide sequence ID" value="NZ_BAAAGE010000001.1"/>
</dbReference>
<reference evidence="1 2" key="1">
    <citation type="journal article" date="2019" name="Int. J. Syst. Evol. Microbiol.">
        <title>The Global Catalogue of Microorganisms (GCM) 10K type strain sequencing project: providing services to taxonomists for standard genome sequencing and annotation.</title>
        <authorList>
            <consortium name="The Broad Institute Genomics Platform"/>
            <consortium name="The Broad Institute Genome Sequencing Center for Infectious Disease"/>
            <person name="Wu L."/>
            <person name="Ma J."/>
        </authorList>
    </citation>
    <scope>NUCLEOTIDE SEQUENCE [LARGE SCALE GENOMIC DNA]</scope>
    <source>
        <strain evidence="1 2">JCM 15974</strain>
    </source>
</reference>
<comment type="caution">
    <text evidence="1">The sequence shown here is derived from an EMBL/GenBank/DDBJ whole genome shotgun (WGS) entry which is preliminary data.</text>
</comment>
<evidence type="ECO:0000313" key="1">
    <source>
        <dbReference type="EMBL" id="GAA0713699.1"/>
    </source>
</evidence>
<evidence type="ECO:0000313" key="2">
    <source>
        <dbReference type="Proteomes" id="UP001501758"/>
    </source>
</evidence>
<organism evidence="1 2">
    <name type="scientific">Aquimarina litoralis</name>
    <dbReference type="NCBI Taxonomy" id="584605"/>
    <lineage>
        <taxon>Bacteria</taxon>
        <taxon>Pseudomonadati</taxon>
        <taxon>Bacteroidota</taxon>
        <taxon>Flavobacteriia</taxon>
        <taxon>Flavobacteriales</taxon>
        <taxon>Flavobacteriaceae</taxon>
        <taxon>Aquimarina</taxon>
    </lineage>
</organism>
<proteinExistence type="predicted"/>
<sequence length="83" mass="10046">MKEGLEELCTVVIGKKGLEDSYTFYKNGMIRHSYDKNIFNYGLMEWVQPGEINNIIKRRIIKNCRNKYKRNIRRILDFNLRMN</sequence>
<dbReference type="EMBL" id="BAAAGE010000001">
    <property type="protein sequence ID" value="GAA0713699.1"/>
    <property type="molecule type" value="Genomic_DNA"/>
</dbReference>
<dbReference type="Proteomes" id="UP001501758">
    <property type="component" value="Unassembled WGS sequence"/>
</dbReference>
<gene>
    <name evidence="1" type="ORF">GCM10009430_05820</name>
</gene>
<accession>A0ABN1IHI8</accession>